<sequence>MAGDTKLQTMKYTWRVAQELMRMIPPVFGSFRKILKDTQYGGYDIPKGWQFARVEVLTTIHNLVTMFEWSQVYPEEKITRQPMHYPSMGLPIKIKPRIPKFV</sequence>
<evidence type="ECO:0000313" key="5">
    <source>
        <dbReference type="Proteomes" id="UP000238479"/>
    </source>
</evidence>
<evidence type="ECO:0000256" key="3">
    <source>
        <dbReference type="ARBA" id="ARBA00023004"/>
    </source>
</evidence>
<keyword evidence="3" id="KW-0408">Iron</keyword>
<organism evidence="4 5">
    <name type="scientific">Rosa chinensis</name>
    <name type="common">China rose</name>
    <dbReference type="NCBI Taxonomy" id="74649"/>
    <lineage>
        <taxon>Eukaryota</taxon>
        <taxon>Viridiplantae</taxon>
        <taxon>Streptophyta</taxon>
        <taxon>Embryophyta</taxon>
        <taxon>Tracheophyta</taxon>
        <taxon>Spermatophyta</taxon>
        <taxon>Magnoliopsida</taxon>
        <taxon>eudicotyledons</taxon>
        <taxon>Gunneridae</taxon>
        <taxon>Pentapetalae</taxon>
        <taxon>rosids</taxon>
        <taxon>fabids</taxon>
        <taxon>Rosales</taxon>
        <taxon>Rosaceae</taxon>
        <taxon>Rosoideae</taxon>
        <taxon>Rosoideae incertae sedis</taxon>
        <taxon>Rosa</taxon>
    </lineage>
</organism>
<protein>
    <submittedName>
        <fullName evidence="4">Putative abieta-7,13-dien-18-ol hydroxylase</fullName>
        <ecNumber evidence="4">1.14.14.145</ecNumber>
    </submittedName>
</protein>
<dbReference type="SUPFAM" id="SSF48264">
    <property type="entry name" value="Cytochrome P450"/>
    <property type="match status" value="1"/>
</dbReference>
<gene>
    <name evidence="4" type="ORF">RchiOBHm_Chr5g0073171</name>
</gene>
<comment type="similarity">
    <text evidence="1">Belongs to the cytochrome P450 family.</text>
</comment>
<evidence type="ECO:0000256" key="2">
    <source>
        <dbReference type="ARBA" id="ARBA00022723"/>
    </source>
</evidence>
<dbReference type="GO" id="GO:0020037">
    <property type="term" value="F:heme binding"/>
    <property type="evidence" value="ECO:0007669"/>
    <property type="project" value="InterPro"/>
</dbReference>
<name>A0A2P6QKU8_ROSCH</name>
<proteinExistence type="inferred from homology"/>
<keyword evidence="4" id="KW-0560">Oxidoreductase</keyword>
<dbReference type="Gene3D" id="1.10.630.10">
    <property type="entry name" value="Cytochrome P450"/>
    <property type="match status" value="1"/>
</dbReference>
<dbReference type="GO" id="GO:0016125">
    <property type="term" value="P:sterol metabolic process"/>
    <property type="evidence" value="ECO:0007669"/>
    <property type="project" value="TreeGrafter"/>
</dbReference>
<keyword evidence="2" id="KW-0479">Metal-binding</keyword>
<evidence type="ECO:0000256" key="1">
    <source>
        <dbReference type="ARBA" id="ARBA00010617"/>
    </source>
</evidence>
<evidence type="ECO:0000313" key="4">
    <source>
        <dbReference type="EMBL" id="PRQ34808.1"/>
    </source>
</evidence>
<dbReference type="Gramene" id="PRQ34808">
    <property type="protein sequence ID" value="PRQ34808"/>
    <property type="gene ID" value="RchiOBHm_Chr5g0073171"/>
</dbReference>
<accession>A0A2P6QKU8</accession>
<dbReference type="EC" id="1.14.14.145" evidence="4"/>
<dbReference type="PANTHER" id="PTHR24286">
    <property type="entry name" value="CYTOCHROME P450 26"/>
    <property type="match status" value="1"/>
</dbReference>
<dbReference type="Pfam" id="PF00067">
    <property type="entry name" value="p450"/>
    <property type="match status" value="1"/>
</dbReference>
<reference evidence="4 5" key="1">
    <citation type="journal article" date="2018" name="Nat. Genet.">
        <title>The Rosa genome provides new insights in the design of modern roses.</title>
        <authorList>
            <person name="Bendahmane M."/>
        </authorList>
    </citation>
    <scope>NUCLEOTIDE SEQUENCE [LARGE SCALE GENOMIC DNA]</scope>
    <source>
        <strain evidence="5">cv. Old Blush</strain>
    </source>
</reference>
<dbReference type="PANTHER" id="PTHR24286:SF256">
    <property type="entry name" value="CYTOCHROME P450 FAMILY PROTEIN"/>
    <property type="match status" value="1"/>
</dbReference>
<dbReference type="OMA" id="IWRVAME"/>
<dbReference type="InterPro" id="IPR036396">
    <property type="entry name" value="Cyt_P450_sf"/>
</dbReference>
<dbReference type="GO" id="GO:0036204">
    <property type="term" value="F:abieta-7,13-dien-18-ol hydroxylase activity"/>
    <property type="evidence" value="ECO:0007669"/>
    <property type="project" value="UniProtKB-EC"/>
</dbReference>
<dbReference type="EMBL" id="PDCK01000043">
    <property type="protein sequence ID" value="PRQ34808.1"/>
    <property type="molecule type" value="Genomic_DNA"/>
</dbReference>
<keyword evidence="5" id="KW-1185">Reference proteome</keyword>
<dbReference type="AlphaFoldDB" id="A0A2P6QKU8"/>
<dbReference type="GO" id="GO:0005506">
    <property type="term" value="F:iron ion binding"/>
    <property type="evidence" value="ECO:0007669"/>
    <property type="project" value="InterPro"/>
</dbReference>
<dbReference type="Proteomes" id="UP000238479">
    <property type="component" value="Chromosome 5"/>
</dbReference>
<comment type="caution">
    <text evidence="4">The sequence shown here is derived from an EMBL/GenBank/DDBJ whole genome shotgun (WGS) entry which is preliminary data.</text>
</comment>
<dbReference type="InterPro" id="IPR001128">
    <property type="entry name" value="Cyt_P450"/>
</dbReference>